<feature type="region of interest" description="Disordered" evidence="1">
    <location>
        <begin position="1"/>
        <end position="82"/>
    </location>
</feature>
<dbReference type="GO" id="GO:0005829">
    <property type="term" value="C:cytosol"/>
    <property type="evidence" value="ECO:0007669"/>
    <property type="project" value="TreeGrafter"/>
</dbReference>
<protein>
    <submittedName>
        <fullName evidence="2">Uncharacterized protein</fullName>
    </submittedName>
</protein>
<keyword evidence="3" id="KW-1185">Reference proteome</keyword>
<organism evidence="2 3">
    <name type="scientific">Panicum virgatum</name>
    <name type="common">Blackwell switchgrass</name>
    <dbReference type="NCBI Taxonomy" id="38727"/>
    <lineage>
        <taxon>Eukaryota</taxon>
        <taxon>Viridiplantae</taxon>
        <taxon>Streptophyta</taxon>
        <taxon>Embryophyta</taxon>
        <taxon>Tracheophyta</taxon>
        <taxon>Spermatophyta</taxon>
        <taxon>Magnoliopsida</taxon>
        <taxon>Liliopsida</taxon>
        <taxon>Poales</taxon>
        <taxon>Poaceae</taxon>
        <taxon>PACMAD clade</taxon>
        <taxon>Panicoideae</taxon>
        <taxon>Panicodae</taxon>
        <taxon>Paniceae</taxon>
        <taxon>Panicinae</taxon>
        <taxon>Panicum</taxon>
        <taxon>Panicum sect. Hiantes</taxon>
    </lineage>
</organism>
<dbReference type="PANTHER" id="PTHR34671:SF22">
    <property type="entry name" value="OS01G0159600 PROTEIN"/>
    <property type="match status" value="1"/>
</dbReference>
<feature type="compositionally biased region" description="Basic and acidic residues" evidence="1">
    <location>
        <begin position="43"/>
        <end position="53"/>
    </location>
</feature>
<dbReference type="AlphaFoldDB" id="A0A8T0SA84"/>
<name>A0A8T0SA84_PANVG</name>
<feature type="compositionally biased region" description="Basic and acidic residues" evidence="1">
    <location>
        <begin position="8"/>
        <end position="31"/>
    </location>
</feature>
<comment type="caution">
    <text evidence="2">The sequence shown here is derived from an EMBL/GenBank/DDBJ whole genome shotgun (WGS) entry which is preliminary data.</text>
</comment>
<dbReference type="InterPro" id="IPR000389">
    <property type="entry name" value="Small_hydrophilic_seed_prot"/>
</dbReference>
<dbReference type="GO" id="GO:0009737">
    <property type="term" value="P:response to abscisic acid"/>
    <property type="evidence" value="ECO:0007669"/>
    <property type="project" value="TreeGrafter"/>
</dbReference>
<dbReference type="PANTHER" id="PTHR34671">
    <property type="entry name" value="EM-LIKE PROTEIN GEA1"/>
    <property type="match status" value="1"/>
</dbReference>
<proteinExistence type="predicted"/>
<gene>
    <name evidence="2" type="ORF">PVAP13_5KG079700</name>
</gene>
<dbReference type="Proteomes" id="UP000823388">
    <property type="component" value="Chromosome 5K"/>
</dbReference>
<evidence type="ECO:0000313" key="2">
    <source>
        <dbReference type="EMBL" id="KAG2595511.1"/>
    </source>
</evidence>
<evidence type="ECO:0000313" key="3">
    <source>
        <dbReference type="Proteomes" id="UP000823388"/>
    </source>
</evidence>
<accession>A0A8T0SA84</accession>
<sequence length="104" mass="11302">MASQQAEKAAELQDPEIRAELDRRVREEGETVIKSGGGGTTHDAQERLAEGRKKGGLSRTTESGKERAEKEGAVRVEPDEKQLHSLPCSSSICTKHTSSILAHH</sequence>
<dbReference type="EMBL" id="CM029045">
    <property type="protein sequence ID" value="KAG2595511.1"/>
    <property type="molecule type" value="Genomic_DNA"/>
</dbReference>
<feature type="compositionally biased region" description="Basic and acidic residues" evidence="1">
    <location>
        <begin position="62"/>
        <end position="82"/>
    </location>
</feature>
<evidence type="ECO:0000256" key="1">
    <source>
        <dbReference type="SAM" id="MobiDB-lite"/>
    </source>
</evidence>
<reference evidence="2" key="1">
    <citation type="submission" date="2020-05" db="EMBL/GenBank/DDBJ databases">
        <title>WGS assembly of Panicum virgatum.</title>
        <authorList>
            <person name="Lovell J.T."/>
            <person name="Jenkins J."/>
            <person name="Shu S."/>
            <person name="Juenger T.E."/>
            <person name="Schmutz J."/>
        </authorList>
    </citation>
    <scope>NUCLEOTIDE SEQUENCE</scope>
    <source>
        <strain evidence="2">AP13</strain>
    </source>
</reference>